<dbReference type="Gene3D" id="1.10.1670.40">
    <property type="match status" value="1"/>
</dbReference>
<sequence>MSDPPSPPDPALLRIDTEADIDAGLAHLLAADPRLAAVLAAGGRPPLRRRPGGFAGLAATVLGQQLSTASAAAIGARLFAAIDPFEPEAVLKARPDRLARIGLSTPKIKAMKEIARALRDGVLDLDAVATMTADEAHVALVAVHGIGPWTADSYLLFCLGHADAWPAGDLALQEALRLAFALDARPTARQMVALAEPWRPWRGVAAFLLWTYYRTVKQRDPVLPAPPVPAD</sequence>
<dbReference type="Gene3D" id="1.10.340.30">
    <property type="entry name" value="Hypothetical protein, domain 2"/>
    <property type="match status" value="1"/>
</dbReference>
<evidence type="ECO:0000313" key="6">
    <source>
        <dbReference type="EMBL" id="MDC7784422.1"/>
    </source>
</evidence>
<comment type="caution">
    <text evidence="6">The sequence shown here is derived from an EMBL/GenBank/DDBJ whole genome shotgun (WGS) entry which is preliminary data.</text>
</comment>
<name>A0ABT5J453_RHOTP</name>
<keyword evidence="7" id="KW-1185">Reference proteome</keyword>
<dbReference type="SUPFAM" id="SSF48150">
    <property type="entry name" value="DNA-glycosylase"/>
    <property type="match status" value="1"/>
</dbReference>
<feature type="domain" description="HhH-GPD" evidence="5">
    <location>
        <begin position="62"/>
        <end position="214"/>
    </location>
</feature>
<dbReference type="PANTHER" id="PTHR43003">
    <property type="entry name" value="DNA-3-METHYLADENINE GLYCOSYLASE"/>
    <property type="match status" value="1"/>
</dbReference>
<evidence type="ECO:0000256" key="4">
    <source>
        <dbReference type="ARBA" id="ARBA00023204"/>
    </source>
</evidence>
<dbReference type="SMART" id="SM00478">
    <property type="entry name" value="ENDO3c"/>
    <property type="match status" value="1"/>
</dbReference>
<accession>A0ABT5J453</accession>
<reference evidence="6" key="1">
    <citation type="journal article" date="2023" name="Microbiol Resour">
        <title>Genome Sequences of Rhodoplanes serenus and Two Thermotolerant Strains, Rhodoplanes tepidamans and 'Rhodoplanes cryptolactis,' Further Refine the Genus.</title>
        <authorList>
            <person name="Rayyan A.A."/>
            <person name="Kyndt J.A."/>
        </authorList>
    </citation>
    <scope>NUCLEOTIDE SEQUENCE</scope>
    <source>
        <strain evidence="6">DSM 9987</strain>
    </source>
</reference>
<proteinExistence type="predicted"/>
<organism evidence="6 7">
    <name type="scientific">Rhodoplanes tepidamans</name>
    <name type="common">Rhodoplanes cryptolactis</name>
    <dbReference type="NCBI Taxonomy" id="200616"/>
    <lineage>
        <taxon>Bacteria</taxon>
        <taxon>Pseudomonadati</taxon>
        <taxon>Pseudomonadota</taxon>
        <taxon>Alphaproteobacteria</taxon>
        <taxon>Hyphomicrobiales</taxon>
        <taxon>Nitrobacteraceae</taxon>
        <taxon>Rhodoplanes</taxon>
    </lineage>
</organism>
<evidence type="ECO:0000256" key="1">
    <source>
        <dbReference type="ARBA" id="ARBA00000086"/>
    </source>
</evidence>
<evidence type="ECO:0000256" key="3">
    <source>
        <dbReference type="ARBA" id="ARBA00022763"/>
    </source>
</evidence>
<dbReference type="CDD" id="cd00056">
    <property type="entry name" value="ENDO3c"/>
    <property type="match status" value="1"/>
</dbReference>
<evidence type="ECO:0000256" key="2">
    <source>
        <dbReference type="ARBA" id="ARBA00012000"/>
    </source>
</evidence>
<comment type="catalytic activity">
    <reaction evidence="1">
        <text>Hydrolysis of alkylated DNA, releasing 3-methyladenine, 3-methylguanine, 7-methylguanine and 7-methyladenine.</text>
        <dbReference type="EC" id="3.2.2.21"/>
    </reaction>
</comment>
<keyword evidence="3" id="KW-0227">DNA damage</keyword>
<dbReference type="PANTHER" id="PTHR43003:SF13">
    <property type="entry name" value="DNA-3-METHYLADENINE GLYCOSYLASE 2"/>
    <property type="match status" value="1"/>
</dbReference>
<keyword evidence="4" id="KW-0234">DNA repair</keyword>
<evidence type="ECO:0000259" key="5">
    <source>
        <dbReference type="SMART" id="SM00478"/>
    </source>
</evidence>
<dbReference type="Pfam" id="PF00730">
    <property type="entry name" value="HhH-GPD"/>
    <property type="match status" value="1"/>
</dbReference>
<dbReference type="Proteomes" id="UP001165652">
    <property type="component" value="Unassembled WGS sequence"/>
</dbReference>
<protein>
    <recommendedName>
        <fullName evidence="2">DNA-3-methyladenine glycosylase II</fullName>
        <ecNumber evidence="2">3.2.2.21</ecNumber>
    </recommendedName>
</protein>
<dbReference type="EC" id="3.2.2.21" evidence="2"/>
<dbReference type="EMBL" id="JAQQLI010000002">
    <property type="protein sequence ID" value="MDC7784422.1"/>
    <property type="molecule type" value="Genomic_DNA"/>
</dbReference>
<gene>
    <name evidence="6" type="ORF">PQJ73_01885</name>
</gene>
<dbReference type="InterPro" id="IPR011257">
    <property type="entry name" value="DNA_glycosylase"/>
</dbReference>
<dbReference type="InterPro" id="IPR003265">
    <property type="entry name" value="HhH-GPD_domain"/>
</dbReference>
<reference evidence="6" key="2">
    <citation type="submission" date="2023-02" db="EMBL/GenBank/DDBJ databases">
        <authorList>
            <person name="Rayyan A."/>
            <person name="Meyer T."/>
            <person name="Kyndt J.A."/>
        </authorList>
    </citation>
    <scope>NUCLEOTIDE SEQUENCE</scope>
    <source>
        <strain evidence="6">DSM 9987</strain>
    </source>
</reference>
<evidence type="ECO:0000313" key="7">
    <source>
        <dbReference type="Proteomes" id="UP001165652"/>
    </source>
</evidence>
<dbReference type="RefSeq" id="WP_272775273.1">
    <property type="nucleotide sequence ID" value="NZ_JAQQLI010000002.1"/>
</dbReference>
<dbReference type="InterPro" id="IPR051912">
    <property type="entry name" value="Alkylbase_DNA_Glycosylase/TA"/>
</dbReference>